<dbReference type="AlphaFoldDB" id="A0A5R8PA98"/>
<name>A0A5R8PA98_9NOCA</name>
<dbReference type="EMBL" id="JAAGVB010000005">
    <property type="protein sequence ID" value="NEW31806.1"/>
    <property type="molecule type" value="Genomic_DNA"/>
</dbReference>
<dbReference type="InterPro" id="IPR019239">
    <property type="entry name" value="VapB_antitoxin"/>
</dbReference>
<accession>A0A5R8PA98</accession>
<dbReference type="Pfam" id="PF09957">
    <property type="entry name" value="VapB_antitoxin"/>
    <property type="match status" value="1"/>
</dbReference>
<reference evidence="1 4" key="2">
    <citation type="submission" date="2020-01" db="EMBL/GenBank/DDBJ databases">
        <title>Genetics and antimicrobial susceptibilities of Nocardia species isolated from the soil; a comparison with species isolated from humans.</title>
        <authorList>
            <person name="Carrasco G."/>
            <person name="Monzon S."/>
            <person name="Sansegundo M."/>
            <person name="Garcia E."/>
            <person name="Garrido N."/>
            <person name="Medina M.J."/>
            <person name="Villalon P."/>
            <person name="Ramirez-Arocha A.C."/>
            <person name="Jimenez P."/>
            <person name="Cuesta I."/>
            <person name="Valdezate S."/>
        </authorList>
    </citation>
    <scope>NUCLEOTIDE SEQUENCE [LARGE SCALE GENOMIC DNA]</scope>
    <source>
        <strain evidence="1 4">CNM20110626</strain>
    </source>
</reference>
<dbReference type="OrthoDB" id="4563074at2"/>
<reference evidence="2 3" key="1">
    <citation type="submission" date="2019-05" db="EMBL/GenBank/DDBJ databases">
        <title>Genomes sequences of two Nocardia cyriacigeorgica environmental isolates, type strains Nocardia asteroides ATCC 19247 and Nocardia cyriacigeorgica DSM 44484.</title>
        <authorList>
            <person name="Vautrin F."/>
            <person name="Bergeron E."/>
            <person name="Dubost A."/>
            <person name="Abrouk D."/>
            <person name="Rodriguez Nava V."/>
            <person name="Pujic P."/>
        </authorList>
    </citation>
    <scope>NUCLEOTIDE SEQUENCE [LARGE SCALE GENOMIC DNA]</scope>
    <source>
        <strain evidence="2 3">EML 1456</strain>
    </source>
</reference>
<sequence length="66" mass="7461">MIDVDDDALERAARELGTTTKKETVNAALRFVAERGRRIEAVLNDPYGFGVGPDIDDREIMRQARR</sequence>
<dbReference type="Proteomes" id="UP000471166">
    <property type="component" value="Unassembled WGS sequence"/>
</dbReference>
<protein>
    <submittedName>
        <fullName evidence="2">DUF2191 domain-containing protein</fullName>
    </submittedName>
    <submittedName>
        <fullName evidence="1">Type II toxin-antitoxin system VapB family antitoxin</fullName>
    </submittedName>
</protein>
<evidence type="ECO:0000313" key="4">
    <source>
        <dbReference type="Proteomes" id="UP000471166"/>
    </source>
</evidence>
<gene>
    <name evidence="2" type="ORF">FEK35_19880</name>
    <name evidence="1" type="ORF">GV791_04420</name>
</gene>
<evidence type="ECO:0000313" key="2">
    <source>
        <dbReference type="EMBL" id="TLG04764.1"/>
    </source>
</evidence>
<evidence type="ECO:0000313" key="3">
    <source>
        <dbReference type="Proteomes" id="UP000308349"/>
    </source>
</evidence>
<dbReference type="EMBL" id="VBUU01000022">
    <property type="protein sequence ID" value="TLG04764.1"/>
    <property type="molecule type" value="Genomic_DNA"/>
</dbReference>
<evidence type="ECO:0000313" key="1">
    <source>
        <dbReference type="EMBL" id="NEW31806.1"/>
    </source>
</evidence>
<dbReference type="Proteomes" id="UP000308349">
    <property type="component" value="Unassembled WGS sequence"/>
</dbReference>
<comment type="caution">
    <text evidence="2">The sequence shown here is derived from an EMBL/GenBank/DDBJ whole genome shotgun (WGS) entry which is preliminary data.</text>
</comment>
<organism evidence="2 3">
    <name type="scientific">Nocardia cyriacigeorgica</name>
    <dbReference type="NCBI Taxonomy" id="135487"/>
    <lineage>
        <taxon>Bacteria</taxon>
        <taxon>Bacillati</taxon>
        <taxon>Actinomycetota</taxon>
        <taxon>Actinomycetes</taxon>
        <taxon>Mycobacteriales</taxon>
        <taxon>Nocardiaceae</taxon>
        <taxon>Nocardia</taxon>
    </lineage>
</organism>
<proteinExistence type="predicted"/>